<sequence>MQKPQGGPRDLTPPKLLKADPPNMTRNFSAKEINLEFDEYFKLTNAYQEISISPSQEKLPEYNIKKKTLNIKFTDTLSKNTTYVINFGKAIADVNESNVLKNFTYVFSTGNHIDSLSISGNVINSLTQKKEKDVTVMLLPLSQDTSIFGKKKPSIYTATDTSGNFSLNNLHEGSYKIYALKEASPNKIFDNDNELIAFLKDTIIVDKDISNIRLTLFKQIPEKFRVIEKRFDTEGRINLVFNKQLFNPSIKILYPQGLDKDKLVDFSKSKDSASVYLRNLDFDSLSVAFFDNNKPLDTAYLLKGKNETYKRTLQFLYNLSRDGKLKPNTDLNIIATIPIENYNSSLISLTQDSVPVNDLNIQKDTSSVRGYFLKHRWRANSRYELVLDKGAFTDIYGDKNKKTGIRFVVDKPENYSVLTLKVTVPDTAKNYIVEFLTEQGKTLRSDIITKSGNIIYRNYLTDKYRVRVIYDDNKNGRWDSGNVASQTQPENIWISDKVISLRPNWDAEENLDIPKEANP</sequence>
<keyword evidence="5" id="KW-1185">Reference proteome</keyword>
<keyword evidence="1" id="KW-0732">Signal</keyword>
<dbReference type="Pfam" id="PF13205">
    <property type="entry name" value="Big_5"/>
    <property type="match status" value="1"/>
</dbReference>
<dbReference type="Proteomes" id="UP000613193">
    <property type="component" value="Unassembled WGS sequence"/>
</dbReference>
<gene>
    <name evidence="4" type="ORF">I5M19_11750</name>
</gene>
<dbReference type="InterPro" id="IPR013784">
    <property type="entry name" value="Carb-bd-like_fold"/>
</dbReference>
<proteinExistence type="predicted"/>
<dbReference type="InterPro" id="IPR032812">
    <property type="entry name" value="SbsA_Ig"/>
</dbReference>
<evidence type="ECO:0000313" key="4">
    <source>
        <dbReference type="EMBL" id="MBK0379987.1"/>
    </source>
</evidence>
<organism evidence="4 5">
    <name type="scientific">Mucilaginibacter segetis</name>
    <dbReference type="NCBI Taxonomy" id="2793071"/>
    <lineage>
        <taxon>Bacteria</taxon>
        <taxon>Pseudomonadati</taxon>
        <taxon>Bacteroidota</taxon>
        <taxon>Sphingobacteriia</taxon>
        <taxon>Sphingobacteriales</taxon>
        <taxon>Sphingobacteriaceae</taxon>
        <taxon>Mucilaginibacter</taxon>
    </lineage>
</organism>
<dbReference type="EMBL" id="JAEHFW010000002">
    <property type="protein sequence ID" value="MBK0379987.1"/>
    <property type="molecule type" value="Genomic_DNA"/>
</dbReference>
<evidence type="ECO:0000256" key="2">
    <source>
        <dbReference type="SAM" id="MobiDB-lite"/>
    </source>
</evidence>
<dbReference type="SUPFAM" id="SSF49452">
    <property type="entry name" value="Starch-binding domain-like"/>
    <property type="match status" value="1"/>
</dbReference>
<feature type="region of interest" description="Disordered" evidence="2">
    <location>
        <begin position="1"/>
        <end position="23"/>
    </location>
</feature>
<accession>A0A934UNJ9</accession>
<evidence type="ECO:0000259" key="3">
    <source>
        <dbReference type="Pfam" id="PF13205"/>
    </source>
</evidence>
<dbReference type="GO" id="GO:0030246">
    <property type="term" value="F:carbohydrate binding"/>
    <property type="evidence" value="ECO:0007669"/>
    <property type="project" value="InterPro"/>
</dbReference>
<protein>
    <submittedName>
        <fullName evidence="4">Ig-like domain-containing protein</fullName>
    </submittedName>
</protein>
<comment type="caution">
    <text evidence="4">The sequence shown here is derived from an EMBL/GenBank/DDBJ whole genome shotgun (WGS) entry which is preliminary data.</text>
</comment>
<dbReference type="RefSeq" id="WP_200066523.1">
    <property type="nucleotide sequence ID" value="NZ_JAEHFW010000002.1"/>
</dbReference>
<dbReference type="AlphaFoldDB" id="A0A934UNJ9"/>
<evidence type="ECO:0000256" key="1">
    <source>
        <dbReference type="ARBA" id="ARBA00022729"/>
    </source>
</evidence>
<evidence type="ECO:0000313" key="5">
    <source>
        <dbReference type="Proteomes" id="UP000613193"/>
    </source>
</evidence>
<feature type="domain" description="SbsA Ig-like" evidence="3">
    <location>
        <begin position="11"/>
        <end position="109"/>
    </location>
</feature>
<reference evidence="4" key="1">
    <citation type="submission" date="2020-12" db="EMBL/GenBank/DDBJ databases">
        <title>Bacterial novel species Mucilaginibacter sp. SD-g isolated from soil.</title>
        <authorList>
            <person name="Jung H.-Y."/>
        </authorList>
    </citation>
    <scope>NUCLEOTIDE SEQUENCE</scope>
    <source>
        <strain evidence="4">SD-g</strain>
    </source>
</reference>
<name>A0A934UNJ9_9SPHI</name>